<evidence type="ECO:0000313" key="2">
    <source>
        <dbReference type="Proteomes" id="UP001600894"/>
    </source>
</evidence>
<evidence type="ECO:0000313" key="1">
    <source>
        <dbReference type="EMBL" id="GAA6269320.1"/>
    </source>
</evidence>
<dbReference type="Proteomes" id="UP001600894">
    <property type="component" value="Unassembled WGS sequence"/>
</dbReference>
<sequence>MYKPLTIEQYKVYQFLKERFELSHFLLSPISRSALMLEDHTGERMAFHYQDGTVSKSEIPEPAKPEEIKAFLTWFRSLKPRPQAKTFKEVTRWWLNHPNPLNHQQALWLKDELYRYYLSHTQLKEKAVLSLVSKGLITEDEYKGILLWYLDGHNFSFWLGSLGLDGTGNIYGLITHYLTPQARQYSFYLLDDYYRQMNHIL</sequence>
<gene>
    <name evidence="1" type="ORF">F130042H8_23800</name>
</gene>
<comment type="caution">
    <text evidence="1">The sequence shown here is derived from an EMBL/GenBank/DDBJ whole genome shotgun (WGS) entry which is preliminary data.</text>
</comment>
<keyword evidence="2" id="KW-1185">Reference proteome</keyword>
<name>A0ABQ0AZ69_9FIRM</name>
<protein>
    <submittedName>
        <fullName evidence="1">Uncharacterized protein</fullName>
    </submittedName>
</protein>
<reference evidence="1 2" key="1">
    <citation type="submission" date="2024-04" db="EMBL/GenBank/DDBJ databases">
        <title>Defined microbial consortia suppress multidrug-resistant proinflammatory Enterobacteriaceae via ecological control.</title>
        <authorList>
            <person name="Furuichi M."/>
            <person name="Kawaguchi T."/>
            <person name="Pust M."/>
            <person name="Yasuma K."/>
            <person name="Plichta D."/>
            <person name="Hasegawa N."/>
            <person name="Ohya T."/>
            <person name="Bhattarai S."/>
            <person name="Sasajima S."/>
            <person name="Aoto Y."/>
            <person name="Tuganbaev T."/>
            <person name="Yaginuma M."/>
            <person name="Ueda M."/>
            <person name="Okahashi N."/>
            <person name="Amafuji K."/>
            <person name="Kiridooshi Y."/>
            <person name="Sugita K."/>
            <person name="Strazar M."/>
            <person name="Skelly A."/>
            <person name="Suda W."/>
            <person name="Hattori M."/>
            <person name="Nakamoto N."/>
            <person name="Caballero S."/>
            <person name="Norman J."/>
            <person name="Olle B."/>
            <person name="Tanoue T."/>
            <person name="Arita M."/>
            <person name="Bucci V."/>
            <person name="Atarashi K."/>
            <person name="Xavier R."/>
            <person name="Honda K."/>
        </authorList>
    </citation>
    <scope>NUCLEOTIDE SEQUENCE [LARGE SCALE GENOMIC DNA]</scope>
    <source>
        <strain evidence="2">f13</strain>
    </source>
</reference>
<dbReference type="EMBL" id="BAABXL010000001">
    <property type="protein sequence ID" value="GAA6269320.1"/>
    <property type="molecule type" value="Genomic_DNA"/>
</dbReference>
<organism evidence="1 2">
    <name type="scientific">Enterocloster alcoholdehydrogenati</name>
    <dbReference type="NCBI Taxonomy" id="2547410"/>
    <lineage>
        <taxon>Bacteria</taxon>
        <taxon>Bacillati</taxon>
        <taxon>Bacillota</taxon>
        <taxon>Clostridia</taxon>
        <taxon>Lachnospirales</taxon>
        <taxon>Lachnospiraceae</taxon>
        <taxon>Enterocloster</taxon>
    </lineage>
</organism>
<accession>A0ABQ0AZ69</accession>
<proteinExistence type="predicted"/>
<dbReference type="RefSeq" id="WP_390470054.1">
    <property type="nucleotide sequence ID" value="NZ_BAABXL010000001.1"/>
</dbReference>